<gene>
    <name evidence="7" type="ORF">SAMN02746041_01863</name>
</gene>
<sequence>MKHRFRIIAFACHWCAYAAADLAGTARMAYPASVRIIRVLCSSMVHPHLVLEAFQRGADGVLVMGCREGECHYLDGNLRAKDRLSALEDMLETMGIESERFRLVWCSSAEAERFTQACVEMEQTLASLG</sequence>
<keyword evidence="5" id="KW-0732">Signal</keyword>
<dbReference type="OrthoDB" id="9785566at2"/>
<name>A0A1W1XJD1_9BACT</name>
<organism evidence="7 8">
    <name type="scientific">Desulfacinum hydrothermale DSM 13146</name>
    <dbReference type="NCBI Taxonomy" id="1121390"/>
    <lineage>
        <taxon>Bacteria</taxon>
        <taxon>Pseudomonadati</taxon>
        <taxon>Thermodesulfobacteriota</taxon>
        <taxon>Syntrophobacteria</taxon>
        <taxon>Syntrophobacterales</taxon>
        <taxon>Syntrophobacteraceae</taxon>
        <taxon>Desulfacinum</taxon>
    </lineage>
</organism>
<evidence type="ECO:0000313" key="7">
    <source>
        <dbReference type="EMBL" id="SMC23922.1"/>
    </source>
</evidence>
<keyword evidence="3" id="KW-0408">Iron</keyword>
<dbReference type="STRING" id="1121390.SAMN02746041_01863"/>
<keyword evidence="8" id="KW-1185">Reference proteome</keyword>
<evidence type="ECO:0000256" key="2">
    <source>
        <dbReference type="ARBA" id="ARBA00023002"/>
    </source>
</evidence>
<evidence type="ECO:0000313" key="8">
    <source>
        <dbReference type="Proteomes" id="UP000192783"/>
    </source>
</evidence>
<evidence type="ECO:0000256" key="3">
    <source>
        <dbReference type="ARBA" id="ARBA00023004"/>
    </source>
</evidence>
<dbReference type="GO" id="GO:0016491">
    <property type="term" value="F:oxidoreductase activity"/>
    <property type="evidence" value="ECO:0007669"/>
    <property type="project" value="UniProtKB-KW"/>
</dbReference>
<feature type="chain" id="PRO_5012099644" evidence="5">
    <location>
        <begin position="19"/>
        <end position="129"/>
    </location>
</feature>
<dbReference type="RefSeq" id="WP_084057706.1">
    <property type="nucleotide sequence ID" value="NZ_FWXF01000009.1"/>
</dbReference>
<feature type="signal peptide" evidence="5">
    <location>
        <begin position="1"/>
        <end position="18"/>
    </location>
</feature>
<keyword evidence="2" id="KW-0560">Oxidoreductase</keyword>
<accession>A0A1W1XJD1</accession>
<evidence type="ECO:0000256" key="1">
    <source>
        <dbReference type="ARBA" id="ARBA00022723"/>
    </source>
</evidence>
<dbReference type="GO" id="GO:0051536">
    <property type="term" value="F:iron-sulfur cluster binding"/>
    <property type="evidence" value="ECO:0007669"/>
    <property type="project" value="UniProtKB-KW"/>
</dbReference>
<evidence type="ECO:0000256" key="5">
    <source>
        <dbReference type="SAM" id="SignalP"/>
    </source>
</evidence>
<dbReference type="GO" id="GO:0046872">
    <property type="term" value="F:metal ion binding"/>
    <property type="evidence" value="ECO:0007669"/>
    <property type="project" value="UniProtKB-KW"/>
</dbReference>
<dbReference type="Pfam" id="PF02662">
    <property type="entry name" value="FlpD"/>
    <property type="match status" value="1"/>
</dbReference>
<dbReference type="EMBL" id="FWXF01000009">
    <property type="protein sequence ID" value="SMC23922.1"/>
    <property type="molecule type" value="Genomic_DNA"/>
</dbReference>
<proteinExistence type="predicted"/>
<keyword evidence="1" id="KW-0479">Metal-binding</keyword>
<protein>
    <submittedName>
        <fullName evidence="7">F420-non-reducing hydrogenase iron-sulfur subunit</fullName>
    </submittedName>
</protein>
<keyword evidence="4" id="KW-0411">Iron-sulfur</keyword>
<dbReference type="Proteomes" id="UP000192783">
    <property type="component" value="Unassembled WGS sequence"/>
</dbReference>
<dbReference type="AlphaFoldDB" id="A0A1W1XJD1"/>
<dbReference type="InterPro" id="IPR003813">
    <property type="entry name" value="MvhD/FlpD"/>
</dbReference>
<feature type="domain" description="F420-non-reducing hydrogenase iron-sulfur subunit D" evidence="6">
    <location>
        <begin position="7"/>
        <end position="129"/>
    </location>
</feature>
<evidence type="ECO:0000256" key="4">
    <source>
        <dbReference type="ARBA" id="ARBA00023014"/>
    </source>
</evidence>
<evidence type="ECO:0000259" key="6">
    <source>
        <dbReference type="Pfam" id="PF02662"/>
    </source>
</evidence>
<reference evidence="7 8" key="1">
    <citation type="submission" date="2017-04" db="EMBL/GenBank/DDBJ databases">
        <authorList>
            <person name="Afonso C.L."/>
            <person name="Miller P.J."/>
            <person name="Scott M.A."/>
            <person name="Spackman E."/>
            <person name="Goraichik I."/>
            <person name="Dimitrov K.M."/>
            <person name="Suarez D.L."/>
            <person name="Swayne D.E."/>
        </authorList>
    </citation>
    <scope>NUCLEOTIDE SEQUENCE [LARGE SCALE GENOMIC DNA]</scope>
    <source>
        <strain evidence="7 8">DSM 13146</strain>
    </source>
</reference>